<feature type="compositionally biased region" description="Acidic residues" evidence="6">
    <location>
        <begin position="308"/>
        <end position="323"/>
    </location>
</feature>
<feature type="compositionally biased region" description="Gly residues" evidence="6">
    <location>
        <begin position="52"/>
        <end position="67"/>
    </location>
</feature>
<evidence type="ECO:0000313" key="8">
    <source>
        <dbReference type="EMBL" id="KAG0666627.1"/>
    </source>
</evidence>
<dbReference type="SMART" id="SM01370">
    <property type="entry name" value="TAFII55_N"/>
    <property type="match status" value="1"/>
</dbReference>
<gene>
    <name evidence="8" type="ORF">C6P46_004293</name>
</gene>
<evidence type="ECO:0000256" key="1">
    <source>
        <dbReference type="ARBA" id="ARBA00004123"/>
    </source>
</evidence>
<feature type="region of interest" description="Disordered" evidence="6">
    <location>
        <begin position="249"/>
        <end position="402"/>
    </location>
</feature>
<dbReference type="AlphaFoldDB" id="A0A9P6W979"/>
<comment type="subcellular location">
    <subcellularLocation>
        <location evidence="1">Nucleus</location>
    </subcellularLocation>
</comment>
<dbReference type="InterPro" id="IPR037817">
    <property type="entry name" value="TAF7"/>
</dbReference>
<dbReference type="InterPro" id="IPR006751">
    <property type="entry name" value="TAFII55_prot_cons_reg"/>
</dbReference>
<feature type="region of interest" description="Disordered" evidence="6">
    <location>
        <begin position="1"/>
        <end position="87"/>
    </location>
</feature>
<dbReference type="EMBL" id="PUHQ01000004">
    <property type="protein sequence ID" value="KAG0666627.1"/>
    <property type="molecule type" value="Genomic_DNA"/>
</dbReference>
<feature type="compositionally biased region" description="Low complexity" evidence="6">
    <location>
        <begin position="475"/>
        <end position="484"/>
    </location>
</feature>
<dbReference type="Proteomes" id="UP000777482">
    <property type="component" value="Unassembled WGS sequence"/>
</dbReference>
<evidence type="ECO:0000256" key="2">
    <source>
        <dbReference type="ARBA" id="ARBA00009368"/>
    </source>
</evidence>
<dbReference type="GO" id="GO:0051123">
    <property type="term" value="P:RNA polymerase II preinitiation complex assembly"/>
    <property type="evidence" value="ECO:0007669"/>
    <property type="project" value="TreeGrafter"/>
</dbReference>
<keyword evidence="5" id="KW-0539">Nucleus</keyword>
<evidence type="ECO:0000313" key="9">
    <source>
        <dbReference type="Proteomes" id="UP000777482"/>
    </source>
</evidence>
<reference evidence="8 9" key="1">
    <citation type="submission" date="2020-11" db="EMBL/GenBank/DDBJ databases">
        <title>Kefir isolates.</title>
        <authorList>
            <person name="Marcisauskas S."/>
            <person name="Kim Y."/>
            <person name="Blasche S."/>
        </authorList>
    </citation>
    <scope>NUCLEOTIDE SEQUENCE [LARGE SCALE GENOMIC DNA]</scope>
    <source>
        <strain evidence="8 9">KR</strain>
    </source>
</reference>
<sequence>MDPVASTSSGPALTIAAGRPRRQRRTRVTADGSDDDYGGGGSGHRLRVRMGHGQGGGAGGGGAGGHGQQQMNPADSVGWDRELDSDPDEPLAVEEHFILRVPPEIAPKLREQVDKRDVSSDVWFKFKDSRRAVFHLDNKLYGAKLVDLPALIESQRLTGVGGQTVKVADVSQMLLVEEQIRDEPDVTRDKVFNIEDFVYPHGITPPLKHVRKRRFRRRINRRTIEQVETAVEKLLEADARAEKVQFEMLDYDVPSDDEDYDPAQRRGGETDSLGAPTPRTGVDTGVSSPAPFGDDYSVGAGGSQRGDGDEDGREDDDDDDSSDEAGSGYDSDLAKEIEKDLNMANKGQGGTDESGSDDDDGDGLFGGSSDDDDDDDDDDDAAGLDAGMGGTGTSGVPDDAETVEARKRLKLLAEEMGDLDRAIAAKEVELAKAPNPIFKKRFEELIKKLTSERDSKKAQHASISHDIEKRREDAAAAALAEAADPPSMADVVQPVAGSSATATPAAAGSGTDAMDLA</sequence>
<protein>
    <recommendedName>
        <fullName evidence="7">TAFII55 protein conserved region domain-containing protein</fullName>
    </recommendedName>
</protein>
<feature type="compositionally biased region" description="Basic and acidic residues" evidence="6">
    <location>
        <begin position="332"/>
        <end position="341"/>
    </location>
</feature>
<feature type="compositionally biased region" description="Polar residues" evidence="6">
    <location>
        <begin position="1"/>
        <end position="11"/>
    </location>
</feature>
<evidence type="ECO:0000256" key="4">
    <source>
        <dbReference type="ARBA" id="ARBA00023163"/>
    </source>
</evidence>
<evidence type="ECO:0000256" key="5">
    <source>
        <dbReference type="ARBA" id="ARBA00023242"/>
    </source>
</evidence>
<feature type="region of interest" description="Disordered" evidence="6">
    <location>
        <begin position="451"/>
        <end position="517"/>
    </location>
</feature>
<feature type="domain" description="TAFII55 protein conserved region" evidence="7">
    <location>
        <begin position="93"/>
        <end position="243"/>
    </location>
</feature>
<dbReference type="GO" id="GO:0005669">
    <property type="term" value="C:transcription factor TFIID complex"/>
    <property type="evidence" value="ECO:0007669"/>
    <property type="project" value="InterPro"/>
</dbReference>
<dbReference type="PANTHER" id="PTHR12228:SF0">
    <property type="entry name" value="TATA-BOX BINDING PROTEIN ASSOCIATED FACTOR 7"/>
    <property type="match status" value="1"/>
</dbReference>
<dbReference type="GO" id="GO:0016251">
    <property type="term" value="F:RNA polymerase II general transcription initiation factor activity"/>
    <property type="evidence" value="ECO:0007669"/>
    <property type="project" value="TreeGrafter"/>
</dbReference>
<name>A0A9P6W979_RHOMI</name>
<organism evidence="8 9">
    <name type="scientific">Rhodotorula mucilaginosa</name>
    <name type="common">Yeast</name>
    <name type="synonym">Rhodotorula rubra</name>
    <dbReference type="NCBI Taxonomy" id="5537"/>
    <lineage>
        <taxon>Eukaryota</taxon>
        <taxon>Fungi</taxon>
        <taxon>Dikarya</taxon>
        <taxon>Basidiomycota</taxon>
        <taxon>Pucciniomycotina</taxon>
        <taxon>Microbotryomycetes</taxon>
        <taxon>Sporidiobolales</taxon>
        <taxon>Sporidiobolaceae</taxon>
        <taxon>Rhodotorula</taxon>
    </lineage>
</organism>
<feature type="compositionally biased region" description="Acidic residues" evidence="6">
    <location>
        <begin position="369"/>
        <end position="382"/>
    </location>
</feature>
<dbReference type="PANTHER" id="PTHR12228">
    <property type="entry name" value="TRANSCRIPTION INITIATION FACTOR TFIID 55 KD SUBUNIT-RELATED"/>
    <property type="match status" value="1"/>
</dbReference>
<evidence type="ECO:0000256" key="3">
    <source>
        <dbReference type="ARBA" id="ARBA00023015"/>
    </source>
</evidence>
<feature type="compositionally biased region" description="Acidic residues" evidence="6">
    <location>
        <begin position="249"/>
        <end position="261"/>
    </location>
</feature>
<proteinExistence type="inferred from homology"/>
<keyword evidence="3" id="KW-0805">Transcription regulation</keyword>
<evidence type="ECO:0000256" key="6">
    <source>
        <dbReference type="SAM" id="MobiDB-lite"/>
    </source>
</evidence>
<accession>A0A9P6W979</accession>
<keyword evidence="4" id="KW-0804">Transcription</keyword>
<feature type="compositionally biased region" description="Low complexity" evidence="6">
    <location>
        <begin position="496"/>
        <end position="517"/>
    </location>
</feature>
<comment type="similarity">
    <text evidence="2">Belongs to the TAF7 family.</text>
</comment>
<dbReference type="Pfam" id="PF04658">
    <property type="entry name" value="TAFII55_N"/>
    <property type="match status" value="1"/>
</dbReference>
<feature type="compositionally biased region" description="Basic and acidic residues" evidence="6">
    <location>
        <begin position="451"/>
        <end position="474"/>
    </location>
</feature>
<dbReference type="OrthoDB" id="153872at2759"/>
<keyword evidence="9" id="KW-1185">Reference proteome</keyword>
<dbReference type="CDD" id="cd08047">
    <property type="entry name" value="TAF7"/>
    <property type="match status" value="1"/>
</dbReference>
<evidence type="ECO:0000259" key="7">
    <source>
        <dbReference type="SMART" id="SM01370"/>
    </source>
</evidence>
<comment type="caution">
    <text evidence="8">The sequence shown here is derived from an EMBL/GenBank/DDBJ whole genome shotgun (WGS) entry which is preliminary data.</text>
</comment>